<accession>A0A974BKI8</accession>
<dbReference type="EMBL" id="JACBNQ010000013">
    <property type="protein sequence ID" value="NYB74772.1"/>
    <property type="molecule type" value="Genomic_DNA"/>
</dbReference>
<keyword evidence="2" id="KW-0808">Transferase</keyword>
<dbReference type="InterPro" id="IPR035985">
    <property type="entry name" value="Ubiquitin-activating_enz"/>
</dbReference>
<reference evidence="2" key="1">
    <citation type="submission" date="2020-07" db="EMBL/GenBank/DDBJ databases">
        <title>Genomic analysis of a strain of Sedimentibacter Hydroxybenzoicus DSM7310.</title>
        <authorList>
            <person name="Ma S."/>
        </authorList>
    </citation>
    <scope>NUCLEOTIDE SEQUENCE</scope>
    <source>
        <strain evidence="2">DSM 7310</strain>
    </source>
</reference>
<dbReference type="GO" id="GO:0008641">
    <property type="term" value="F:ubiquitin-like modifier activating enzyme activity"/>
    <property type="evidence" value="ECO:0007669"/>
    <property type="project" value="InterPro"/>
</dbReference>
<evidence type="ECO:0000259" key="1">
    <source>
        <dbReference type="Pfam" id="PF00899"/>
    </source>
</evidence>
<gene>
    <name evidence="2" type="ORF">HZF24_11555</name>
</gene>
<dbReference type="Pfam" id="PF00899">
    <property type="entry name" value="ThiF"/>
    <property type="match status" value="1"/>
</dbReference>
<feature type="domain" description="THIF-type NAD/FAD binding fold" evidence="1">
    <location>
        <begin position="66"/>
        <end position="280"/>
    </location>
</feature>
<protein>
    <submittedName>
        <fullName evidence="2">ThiF family adenylyltransferase</fullName>
    </submittedName>
</protein>
<keyword evidence="2" id="KW-0548">Nucleotidyltransferase</keyword>
<dbReference type="PANTHER" id="PTHR43267:SF1">
    <property type="entry name" value="TRNA THREONYLCARBAMOYLADENOSINE DEHYDRATASE"/>
    <property type="match status" value="1"/>
</dbReference>
<dbReference type="RefSeq" id="WP_179238479.1">
    <property type="nucleotide sequence ID" value="NZ_JACBNQ010000013.1"/>
</dbReference>
<dbReference type="SUPFAM" id="SSF69572">
    <property type="entry name" value="Activating enzymes of the ubiquitin-like proteins"/>
    <property type="match status" value="1"/>
</dbReference>
<evidence type="ECO:0000313" key="3">
    <source>
        <dbReference type="Proteomes" id="UP000611629"/>
    </source>
</evidence>
<dbReference type="InterPro" id="IPR045886">
    <property type="entry name" value="ThiF/MoeB/HesA"/>
</dbReference>
<proteinExistence type="predicted"/>
<organism evidence="2 3">
    <name type="scientific">Sedimentibacter hydroxybenzoicus DSM 7310</name>
    <dbReference type="NCBI Taxonomy" id="1123245"/>
    <lineage>
        <taxon>Bacteria</taxon>
        <taxon>Bacillati</taxon>
        <taxon>Bacillota</taxon>
        <taxon>Tissierellia</taxon>
        <taxon>Sedimentibacter</taxon>
    </lineage>
</organism>
<comment type="caution">
    <text evidence="2">The sequence shown here is derived from an EMBL/GenBank/DDBJ whole genome shotgun (WGS) entry which is preliminary data.</text>
</comment>
<evidence type="ECO:0000313" key="2">
    <source>
        <dbReference type="EMBL" id="NYB74772.1"/>
    </source>
</evidence>
<keyword evidence="3" id="KW-1185">Reference proteome</keyword>
<sequence length="283" mass="31441">MGIIVDNSNMEENYINKSKIIIEGKYVLRIKNVHELSEMLNKSIRQTELYLLEQNILPYRYIGTARFIGLSGIEKLLKSRVAIIGCGGVGGYIGELCARLGVGEILLFDGDVFEESNINRQIGCLEKNIGKHKAEIIADRIKDINSATEVSYKNIFLHNDQFIEEFSNSDIVIDAVDNIQDRLDIAKACMELMIPFIHGSIGNSSVHVGVATPDNNFLEEIYSHKHTNNMLLGNPAPTAILCAALQVCELVKIICGIGDVLSGSLLHYNWLSNDLVTFDITNK</sequence>
<dbReference type="AlphaFoldDB" id="A0A974BKI8"/>
<dbReference type="GO" id="GO:0061504">
    <property type="term" value="P:cyclic threonylcarbamoyladenosine biosynthetic process"/>
    <property type="evidence" value="ECO:0007669"/>
    <property type="project" value="TreeGrafter"/>
</dbReference>
<dbReference type="Proteomes" id="UP000611629">
    <property type="component" value="Unassembled WGS sequence"/>
</dbReference>
<dbReference type="InterPro" id="IPR000594">
    <property type="entry name" value="ThiF_NAD_FAD-bd"/>
</dbReference>
<dbReference type="GO" id="GO:0061503">
    <property type="term" value="F:tRNA threonylcarbamoyladenosine dehydratase"/>
    <property type="evidence" value="ECO:0007669"/>
    <property type="project" value="TreeGrafter"/>
</dbReference>
<dbReference type="Gene3D" id="3.40.50.720">
    <property type="entry name" value="NAD(P)-binding Rossmann-like Domain"/>
    <property type="match status" value="1"/>
</dbReference>
<name>A0A974BKI8_SEDHY</name>
<dbReference type="PANTHER" id="PTHR43267">
    <property type="entry name" value="TRNA THREONYLCARBAMOYLADENOSINE DEHYDRATASE"/>
    <property type="match status" value="1"/>
</dbReference>
<dbReference type="GO" id="GO:0016779">
    <property type="term" value="F:nucleotidyltransferase activity"/>
    <property type="evidence" value="ECO:0007669"/>
    <property type="project" value="UniProtKB-KW"/>
</dbReference>